<dbReference type="Pfam" id="PF18914">
    <property type="entry name" value="DUF5666"/>
    <property type="match status" value="2"/>
</dbReference>
<evidence type="ECO:0008006" key="7">
    <source>
        <dbReference type="Google" id="ProtNLM"/>
    </source>
</evidence>
<reference evidence="5 6" key="1">
    <citation type="submission" date="2020-08" db="EMBL/GenBank/DDBJ databases">
        <title>Genomic Encyclopedia of Type Strains, Phase IV (KMG-IV): sequencing the most valuable type-strain genomes for metagenomic binning, comparative biology and taxonomic classification.</title>
        <authorList>
            <person name="Goeker M."/>
        </authorList>
    </citation>
    <scope>NUCLEOTIDE SEQUENCE [LARGE SCALE GENOMIC DNA]</scope>
    <source>
        <strain evidence="5 6">DSM 23562</strain>
    </source>
</reference>
<protein>
    <recommendedName>
        <fullName evidence="7">DUF4382 domain-containing protein</fullName>
    </recommendedName>
</protein>
<feature type="compositionally biased region" description="Basic and acidic residues" evidence="1">
    <location>
        <begin position="367"/>
        <end position="390"/>
    </location>
</feature>
<feature type="domain" description="DUF4382" evidence="3">
    <location>
        <begin position="37"/>
        <end position="174"/>
    </location>
</feature>
<dbReference type="EMBL" id="JACHGW010000003">
    <property type="protein sequence ID" value="MBB6051353.1"/>
    <property type="molecule type" value="Genomic_DNA"/>
</dbReference>
<comment type="caution">
    <text evidence="5">The sequence shown here is derived from an EMBL/GenBank/DDBJ whole genome shotgun (WGS) entry which is preliminary data.</text>
</comment>
<dbReference type="InterPro" id="IPR025491">
    <property type="entry name" value="DUF4382"/>
</dbReference>
<organism evidence="5 6">
    <name type="scientific">Armatimonas rosea</name>
    <dbReference type="NCBI Taxonomy" id="685828"/>
    <lineage>
        <taxon>Bacteria</taxon>
        <taxon>Bacillati</taxon>
        <taxon>Armatimonadota</taxon>
        <taxon>Armatimonadia</taxon>
        <taxon>Armatimonadales</taxon>
        <taxon>Armatimonadaceae</taxon>
        <taxon>Armatimonas</taxon>
    </lineage>
</organism>
<dbReference type="PROSITE" id="PS51257">
    <property type="entry name" value="PROKAR_LIPOPROTEIN"/>
    <property type="match status" value="1"/>
</dbReference>
<evidence type="ECO:0000256" key="1">
    <source>
        <dbReference type="SAM" id="MobiDB-lite"/>
    </source>
</evidence>
<dbReference type="Proteomes" id="UP000520814">
    <property type="component" value="Unassembled WGS sequence"/>
</dbReference>
<evidence type="ECO:0000259" key="4">
    <source>
        <dbReference type="Pfam" id="PF18914"/>
    </source>
</evidence>
<sequence>MKLMKITALSLVMGAVALAGCGGGSAGSSVVTGSRATILLTDSPREDYGHVWATIYHVELTPQGGGAPVVVFDNSAGVLIDLRTLRDASGARYSFLSSASVPAGTYTGVSVTVGSTMQLIKTGQTTGTSLTVDASVARDANGNAVIPVTFRSPKTISSTATNVCIDFDLARFVISGSKILPSVVEGDGAGLSDPARHEKDDYHGTISGLAGTAPNYTFTLTMGSGQTVAVTTTAATALYGAALTEGARVEVEGTLDTTAQTLVATKLEVRGTGSSSDDRKTPRAAGTASALNASAGTFTLTIKRAGGFTVSGTTVNVVTNASTVFRGDKGATLAAADFYTALATTPNVGVEGTYDATTNTLTATKARAFDPTKDGPGKVGEAHSFRDAAERGGGGDAINDHGWGNDSLRGGRGGSDD</sequence>
<keyword evidence="2" id="KW-0732">Signal</keyword>
<dbReference type="AlphaFoldDB" id="A0A7W9SSC5"/>
<accession>A0A7W9SSC5</accession>
<dbReference type="RefSeq" id="WP_184198147.1">
    <property type="nucleotide sequence ID" value="NZ_JACHGW010000003.1"/>
</dbReference>
<gene>
    <name evidence="5" type="ORF">HNQ39_003163</name>
</gene>
<dbReference type="Pfam" id="PF14321">
    <property type="entry name" value="DUF4382"/>
    <property type="match status" value="1"/>
</dbReference>
<proteinExistence type="predicted"/>
<evidence type="ECO:0000313" key="5">
    <source>
        <dbReference type="EMBL" id="MBB6051353.1"/>
    </source>
</evidence>
<feature type="region of interest" description="Disordered" evidence="1">
    <location>
        <begin position="365"/>
        <end position="417"/>
    </location>
</feature>
<dbReference type="InterPro" id="IPR043724">
    <property type="entry name" value="DUF5666"/>
</dbReference>
<keyword evidence="6" id="KW-1185">Reference proteome</keyword>
<feature type="domain" description="DUF5666" evidence="4">
    <location>
        <begin position="306"/>
        <end position="365"/>
    </location>
</feature>
<feature type="signal peptide" evidence="2">
    <location>
        <begin position="1"/>
        <end position="19"/>
    </location>
</feature>
<evidence type="ECO:0000256" key="2">
    <source>
        <dbReference type="SAM" id="SignalP"/>
    </source>
</evidence>
<evidence type="ECO:0000313" key="6">
    <source>
        <dbReference type="Proteomes" id="UP000520814"/>
    </source>
</evidence>
<feature type="chain" id="PRO_5030853719" description="DUF4382 domain-containing protein" evidence="2">
    <location>
        <begin position="20"/>
        <end position="417"/>
    </location>
</feature>
<evidence type="ECO:0000259" key="3">
    <source>
        <dbReference type="Pfam" id="PF14321"/>
    </source>
</evidence>
<feature type="domain" description="DUF5666" evidence="4">
    <location>
        <begin position="203"/>
        <end position="268"/>
    </location>
</feature>
<name>A0A7W9SSC5_ARMRO</name>